<protein>
    <submittedName>
        <fullName evidence="1">Uncharacterized protein</fullName>
    </submittedName>
</protein>
<accession>A0A0C3D935</accession>
<dbReference type="Proteomes" id="UP000053989">
    <property type="component" value="Unassembled WGS sequence"/>
</dbReference>
<evidence type="ECO:0000313" key="1">
    <source>
        <dbReference type="EMBL" id="KIM57245.1"/>
    </source>
</evidence>
<feature type="non-terminal residue" evidence="1">
    <location>
        <position position="52"/>
    </location>
</feature>
<organism evidence="1 2">
    <name type="scientific">Scleroderma citrinum Foug A</name>
    <dbReference type="NCBI Taxonomy" id="1036808"/>
    <lineage>
        <taxon>Eukaryota</taxon>
        <taxon>Fungi</taxon>
        <taxon>Dikarya</taxon>
        <taxon>Basidiomycota</taxon>
        <taxon>Agaricomycotina</taxon>
        <taxon>Agaricomycetes</taxon>
        <taxon>Agaricomycetidae</taxon>
        <taxon>Boletales</taxon>
        <taxon>Sclerodermatineae</taxon>
        <taxon>Sclerodermataceae</taxon>
        <taxon>Scleroderma</taxon>
    </lineage>
</organism>
<sequence length="52" mass="6144">MSITPGWSFSRSPMPLRAVFMEQCSETEFRDVVWLRDNLEEFEITESDDKSI</sequence>
<keyword evidence="2" id="KW-1185">Reference proteome</keyword>
<dbReference type="HOGENOM" id="CLU_3093196_0_0_1"/>
<reference evidence="2" key="2">
    <citation type="submission" date="2015-01" db="EMBL/GenBank/DDBJ databases">
        <title>Evolutionary Origins and Diversification of the Mycorrhizal Mutualists.</title>
        <authorList>
            <consortium name="DOE Joint Genome Institute"/>
            <consortium name="Mycorrhizal Genomics Consortium"/>
            <person name="Kohler A."/>
            <person name="Kuo A."/>
            <person name="Nagy L.G."/>
            <person name="Floudas D."/>
            <person name="Copeland A."/>
            <person name="Barry K.W."/>
            <person name="Cichocki N."/>
            <person name="Veneault-Fourrey C."/>
            <person name="LaButti K."/>
            <person name="Lindquist E.A."/>
            <person name="Lipzen A."/>
            <person name="Lundell T."/>
            <person name="Morin E."/>
            <person name="Murat C."/>
            <person name="Riley R."/>
            <person name="Ohm R."/>
            <person name="Sun H."/>
            <person name="Tunlid A."/>
            <person name="Henrissat B."/>
            <person name="Grigoriev I.V."/>
            <person name="Hibbett D.S."/>
            <person name="Martin F."/>
        </authorList>
    </citation>
    <scope>NUCLEOTIDE SEQUENCE [LARGE SCALE GENOMIC DNA]</scope>
    <source>
        <strain evidence="2">Foug A</strain>
    </source>
</reference>
<name>A0A0C3D935_9AGAM</name>
<proteinExistence type="predicted"/>
<dbReference type="AlphaFoldDB" id="A0A0C3D935"/>
<gene>
    <name evidence="1" type="ORF">SCLCIDRAFT_1219587</name>
</gene>
<dbReference type="EMBL" id="KN822103">
    <property type="protein sequence ID" value="KIM57245.1"/>
    <property type="molecule type" value="Genomic_DNA"/>
</dbReference>
<dbReference type="InParanoid" id="A0A0C3D935"/>
<evidence type="ECO:0000313" key="2">
    <source>
        <dbReference type="Proteomes" id="UP000053989"/>
    </source>
</evidence>
<reference evidence="1 2" key="1">
    <citation type="submission" date="2014-04" db="EMBL/GenBank/DDBJ databases">
        <authorList>
            <consortium name="DOE Joint Genome Institute"/>
            <person name="Kuo A."/>
            <person name="Kohler A."/>
            <person name="Nagy L.G."/>
            <person name="Floudas D."/>
            <person name="Copeland A."/>
            <person name="Barry K.W."/>
            <person name="Cichocki N."/>
            <person name="Veneault-Fourrey C."/>
            <person name="LaButti K."/>
            <person name="Lindquist E.A."/>
            <person name="Lipzen A."/>
            <person name="Lundell T."/>
            <person name="Morin E."/>
            <person name="Murat C."/>
            <person name="Sun H."/>
            <person name="Tunlid A."/>
            <person name="Henrissat B."/>
            <person name="Grigoriev I.V."/>
            <person name="Hibbett D.S."/>
            <person name="Martin F."/>
            <person name="Nordberg H.P."/>
            <person name="Cantor M.N."/>
            <person name="Hua S.X."/>
        </authorList>
    </citation>
    <scope>NUCLEOTIDE SEQUENCE [LARGE SCALE GENOMIC DNA]</scope>
    <source>
        <strain evidence="1 2">Foug A</strain>
    </source>
</reference>